<dbReference type="PANTHER" id="PTHR47696:SF1">
    <property type="entry name" value="THAP DOMAIN-CONTAINING PROTEIN 2"/>
    <property type="match status" value="1"/>
</dbReference>
<dbReference type="GO" id="GO:0003677">
    <property type="term" value="F:DNA binding"/>
    <property type="evidence" value="ECO:0007669"/>
    <property type="project" value="UniProtKB-UniRule"/>
</dbReference>
<keyword evidence="8" id="KW-1185">Reference proteome</keyword>
<evidence type="ECO:0000259" key="6">
    <source>
        <dbReference type="PROSITE" id="PS50950"/>
    </source>
</evidence>
<keyword evidence="4 5" id="KW-0238">DNA-binding</keyword>
<name>A0A3Q3K9Q6_MONAL</name>
<reference evidence="7" key="2">
    <citation type="submission" date="2025-09" db="UniProtKB">
        <authorList>
            <consortium name="Ensembl"/>
        </authorList>
    </citation>
    <scope>IDENTIFICATION</scope>
</reference>
<proteinExistence type="predicted"/>
<sequence length="87" mass="10117">IPKSCAAWGCFKRSFHKFPKDKGLQKQWETALIRERFSASSSTVLCSEHFRQEDFDRTGQTVRIRKGVILSVFCFPAHLQKVRSTRL</sequence>
<accession>A0A3Q3K9Q6</accession>
<dbReference type="Ensembl" id="ENSMALT00000026551.1">
    <property type="protein sequence ID" value="ENSMALP00000026070.1"/>
    <property type="gene ID" value="ENSMALG00000018116.1"/>
</dbReference>
<dbReference type="GO" id="GO:0008270">
    <property type="term" value="F:zinc ion binding"/>
    <property type="evidence" value="ECO:0007669"/>
    <property type="project" value="UniProtKB-KW"/>
</dbReference>
<dbReference type="Gene3D" id="6.20.210.20">
    <property type="entry name" value="THAP domain"/>
    <property type="match status" value="1"/>
</dbReference>
<dbReference type="STRING" id="43700.ENSMALP00000026070"/>
<organism evidence="7 8">
    <name type="scientific">Monopterus albus</name>
    <name type="common">Swamp eel</name>
    <dbReference type="NCBI Taxonomy" id="43700"/>
    <lineage>
        <taxon>Eukaryota</taxon>
        <taxon>Metazoa</taxon>
        <taxon>Chordata</taxon>
        <taxon>Craniata</taxon>
        <taxon>Vertebrata</taxon>
        <taxon>Euteleostomi</taxon>
        <taxon>Actinopterygii</taxon>
        <taxon>Neopterygii</taxon>
        <taxon>Teleostei</taxon>
        <taxon>Neoteleostei</taxon>
        <taxon>Acanthomorphata</taxon>
        <taxon>Anabantaria</taxon>
        <taxon>Synbranchiformes</taxon>
        <taxon>Synbranchidae</taxon>
        <taxon>Monopterus</taxon>
    </lineage>
</organism>
<dbReference type="PANTHER" id="PTHR47696">
    <property type="entry name" value="THAP DOMAIN-CONTAINING PROTEIN 2"/>
    <property type="match status" value="1"/>
</dbReference>
<keyword evidence="3" id="KW-0862">Zinc</keyword>
<keyword evidence="2 5" id="KW-0863">Zinc-finger</keyword>
<dbReference type="SMART" id="SM00692">
    <property type="entry name" value="DM3"/>
    <property type="match status" value="1"/>
</dbReference>
<dbReference type="Proteomes" id="UP000261600">
    <property type="component" value="Unplaced"/>
</dbReference>
<evidence type="ECO:0000256" key="2">
    <source>
        <dbReference type="ARBA" id="ARBA00022771"/>
    </source>
</evidence>
<protein>
    <recommendedName>
        <fullName evidence="6">THAP-type domain-containing protein</fullName>
    </recommendedName>
</protein>
<reference evidence="7" key="1">
    <citation type="submission" date="2025-08" db="UniProtKB">
        <authorList>
            <consortium name="Ensembl"/>
        </authorList>
    </citation>
    <scope>IDENTIFICATION</scope>
</reference>
<dbReference type="InterPro" id="IPR026521">
    <property type="entry name" value="THAP2"/>
</dbReference>
<evidence type="ECO:0000313" key="7">
    <source>
        <dbReference type="Ensembl" id="ENSMALP00000026070.1"/>
    </source>
</evidence>
<dbReference type="PROSITE" id="PS50950">
    <property type="entry name" value="ZF_THAP"/>
    <property type="match status" value="1"/>
</dbReference>
<dbReference type="InterPro" id="IPR006612">
    <property type="entry name" value="THAP_Znf"/>
</dbReference>
<feature type="domain" description="THAP-type" evidence="6">
    <location>
        <begin position="1"/>
        <end position="73"/>
    </location>
</feature>
<evidence type="ECO:0000313" key="8">
    <source>
        <dbReference type="Proteomes" id="UP000261600"/>
    </source>
</evidence>
<dbReference type="SUPFAM" id="SSF57716">
    <property type="entry name" value="Glucocorticoid receptor-like (DNA-binding domain)"/>
    <property type="match status" value="1"/>
</dbReference>
<dbReference type="Pfam" id="PF05485">
    <property type="entry name" value="THAP"/>
    <property type="match status" value="1"/>
</dbReference>
<evidence type="ECO:0000256" key="4">
    <source>
        <dbReference type="ARBA" id="ARBA00023125"/>
    </source>
</evidence>
<dbReference type="InterPro" id="IPR038441">
    <property type="entry name" value="THAP_Znf_sf"/>
</dbReference>
<keyword evidence="1" id="KW-0479">Metal-binding</keyword>
<dbReference type="AlphaFoldDB" id="A0A3Q3K9Q6"/>
<evidence type="ECO:0000256" key="1">
    <source>
        <dbReference type="ARBA" id="ARBA00022723"/>
    </source>
</evidence>
<evidence type="ECO:0000256" key="5">
    <source>
        <dbReference type="PROSITE-ProRule" id="PRU00309"/>
    </source>
</evidence>
<dbReference type="SMART" id="SM00980">
    <property type="entry name" value="THAP"/>
    <property type="match status" value="1"/>
</dbReference>
<evidence type="ECO:0000256" key="3">
    <source>
        <dbReference type="ARBA" id="ARBA00022833"/>
    </source>
</evidence>